<evidence type="ECO:0000256" key="5">
    <source>
        <dbReference type="ARBA" id="ARBA00022723"/>
    </source>
</evidence>
<dbReference type="AlphaFoldDB" id="A0A2H5EZD6"/>
<protein>
    <recommendedName>
        <fullName evidence="14">Peptidase M48 domain-containing protein</fullName>
    </recommendedName>
</protein>
<organism evidence="15 16">
    <name type="scientific">Paracoccus zhejiangensis</name>
    <dbReference type="NCBI Taxonomy" id="1077935"/>
    <lineage>
        <taxon>Bacteria</taxon>
        <taxon>Pseudomonadati</taxon>
        <taxon>Pseudomonadota</taxon>
        <taxon>Alphaproteobacteria</taxon>
        <taxon>Rhodobacterales</taxon>
        <taxon>Paracoccaceae</taxon>
        <taxon>Paracoccus</taxon>
    </lineage>
</organism>
<evidence type="ECO:0000256" key="7">
    <source>
        <dbReference type="ARBA" id="ARBA00022833"/>
    </source>
</evidence>
<evidence type="ECO:0000256" key="3">
    <source>
        <dbReference type="ARBA" id="ARBA00022670"/>
    </source>
</evidence>
<feature type="region of interest" description="Disordered" evidence="12">
    <location>
        <begin position="1"/>
        <end position="34"/>
    </location>
</feature>
<keyword evidence="16" id="KW-1185">Reference proteome</keyword>
<evidence type="ECO:0000256" key="10">
    <source>
        <dbReference type="ARBA" id="ARBA00023136"/>
    </source>
</evidence>
<dbReference type="Pfam" id="PF01435">
    <property type="entry name" value="Peptidase_M48"/>
    <property type="match status" value="1"/>
</dbReference>
<name>A0A2H5EZD6_9RHOB</name>
<evidence type="ECO:0000259" key="14">
    <source>
        <dbReference type="Pfam" id="PF01435"/>
    </source>
</evidence>
<comment type="similarity">
    <text evidence="11">Belongs to the peptidase M48 family.</text>
</comment>
<reference evidence="15 16" key="1">
    <citation type="journal article" date="2013" name="Antonie Van Leeuwenhoek">
        <title>Paracoccus zhejiangensis sp. nov., isolated from activated sludge in wastewater-treatment system.</title>
        <authorList>
            <person name="Wu Z.G."/>
            <person name="Zhang D.F."/>
            <person name="Liu Y.L."/>
            <person name="Wang F."/>
            <person name="Jiang X."/>
            <person name="Li C."/>
            <person name="Li S.P."/>
            <person name="Hong Q."/>
            <person name="Li W.J."/>
        </authorList>
    </citation>
    <scope>NUCLEOTIDE SEQUENCE [LARGE SCALE GENOMIC DNA]</scope>
    <source>
        <strain evidence="15 16">J6</strain>
    </source>
</reference>
<feature type="compositionally biased region" description="Gly residues" evidence="12">
    <location>
        <begin position="1"/>
        <end position="11"/>
    </location>
</feature>
<comment type="subcellular location">
    <subcellularLocation>
        <location evidence="1">Cell membrane</location>
        <topology evidence="1">Multi-pass membrane protein</topology>
    </subcellularLocation>
</comment>
<keyword evidence="10 13" id="KW-0472">Membrane</keyword>
<comment type="cofactor">
    <cofactor evidence="11">
        <name>Zn(2+)</name>
        <dbReference type="ChEBI" id="CHEBI:29105"/>
    </cofactor>
    <text evidence="11">Binds 1 zinc ion per subunit.</text>
</comment>
<evidence type="ECO:0000256" key="13">
    <source>
        <dbReference type="SAM" id="Phobius"/>
    </source>
</evidence>
<sequence length="334" mass="36635">MGRGASQGPGAGMEVPRGRAGPAQDLTDAGRRPSDGRAGLFSGGSMCAHPSPSETDFRRFRHRWEMPMIWISGLITLIGFTGALTVLMVDAETVLTPALGEEDAAALVDTASLLILLPLAPLIFYAYRFYMAAGARANAILVGPAQFPELHALYRDLAQRLDMPNPPRLYLTNGNGVVNAYALECNRRYRYVVIHAEIALLLPMAPDVVEFVLAHELAHHKLRHVSLWRLVIGVVPNFLLLPGITTTRAQEYSADRVALAVCPNHAAAVRLLAVGPWMADGVNPEAWAAQCEAEHREWLIRLTNGLSSHAVMVKRFKALRDIERDGFSRQGEMF</sequence>
<dbReference type="EMBL" id="CP025430">
    <property type="protein sequence ID" value="AUH64650.1"/>
    <property type="molecule type" value="Genomic_DNA"/>
</dbReference>
<keyword evidence="3 11" id="KW-0645">Protease</keyword>
<evidence type="ECO:0000256" key="2">
    <source>
        <dbReference type="ARBA" id="ARBA00022475"/>
    </source>
</evidence>
<evidence type="ECO:0000256" key="1">
    <source>
        <dbReference type="ARBA" id="ARBA00004651"/>
    </source>
</evidence>
<keyword evidence="2" id="KW-1003">Cell membrane</keyword>
<keyword evidence="6 11" id="KW-0378">Hydrolase</keyword>
<dbReference type="KEGG" id="pzh:CX676_11135"/>
<dbReference type="GO" id="GO:0006508">
    <property type="term" value="P:proteolysis"/>
    <property type="evidence" value="ECO:0007669"/>
    <property type="project" value="UniProtKB-KW"/>
</dbReference>
<dbReference type="InterPro" id="IPR001915">
    <property type="entry name" value="Peptidase_M48"/>
</dbReference>
<feature type="transmembrane region" description="Helical" evidence="13">
    <location>
        <begin position="68"/>
        <end position="89"/>
    </location>
</feature>
<keyword evidence="4 13" id="KW-0812">Transmembrane</keyword>
<dbReference type="CDD" id="cd07325">
    <property type="entry name" value="M48_Ste24p_like"/>
    <property type="match status" value="1"/>
</dbReference>
<evidence type="ECO:0000256" key="12">
    <source>
        <dbReference type="SAM" id="MobiDB-lite"/>
    </source>
</evidence>
<dbReference type="Proteomes" id="UP000234530">
    <property type="component" value="Chromosome"/>
</dbReference>
<keyword evidence="8 13" id="KW-1133">Transmembrane helix</keyword>
<evidence type="ECO:0000256" key="4">
    <source>
        <dbReference type="ARBA" id="ARBA00022692"/>
    </source>
</evidence>
<evidence type="ECO:0000313" key="15">
    <source>
        <dbReference type="EMBL" id="AUH64650.1"/>
    </source>
</evidence>
<dbReference type="GO" id="GO:0046872">
    <property type="term" value="F:metal ion binding"/>
    <property type="evidence" value="ECO:0007669"/>
    <property type="project" value="UniProtKB-KW"/>
</dbReference>
<feature type="domain" description="Peptidase M48" evidence="14">
    <location>
        <begin position="144"/>
        <end position="236"/>
    </location>
</feature>
<dbReference type="GO" id="GO:0004222">
    <property type="term" value="F:metalloendopeptidase activity"/>
    <property type="evidence" value="ECO:0007669"/>
    <property type="project" value="InterPro"/>
</dbReference>
<dbReference type="PANTHER" id="PTHR43221">
    <property type="entry name" value="PROTEASE HTPX"/>
    <property type="match status" value="1"/>
</dbReference>
<accession>A0A2H5EZD6</accession>
<feature type="transmembrane region" description="Helical" evidence="13">
    <location>
        <begin position="104"/>
        <end position="127"/>
    </location>
</feature>
<keyword evidence="7 11" id="KW-0862">Zinc</keyword>
<keyword evidence="5" id="KW-0479">Metal-binding</keyword>
<evidence type="ECO:0000256" key="11">
    <source>
        <dbReference type="RuleBase" id="RU003983"/>
    </source>
</evidence>
<proteinExistence type="inferred from homology"/>
<keyword evidence="9 11" id="KW-0482">Metalloprotease</keyword>
<evidence type="ECO:0000256" key="6">
    <source>
        <dbReference type="ARBA" id="ARBA00022801"/>
    </source>
</evidence>
<evidence type="ECO:0000256" key="8">
    <source>
        <dbReference type="ARBA" id="ARBA00022989"/>
    </source>
</evidence>
<dbReference type="InterPro" id="IPR050083">
    <property type="entry name" value="HtpX_protease"/>
</dbReference>
<gene>
    <name evidence="15" type="ORF">CX676_11135</name>
</gene>
<dbReference type="Gene3D" id="3.30.2010.10">
    <property type="entry name" value="Metalloproteases ('zincins'), catalytic domain"/>
    <property type="match status" value="1"/>
</dbReference>
<evidence type="ECO:0000313" key="16">
    <source>
        <dbReference type="Proteomes" id="UP000234530"/>
    </source>
</evidence>
<evidence type="ECO:0000256" key="9">
    <source>
        <dbReference type="ARBA" id="ARBA00023049"/>
    </source>
</evidence>
<dbReference type="PANTHER" id="PTHR43221:SF1">
    <property type="entry name" value="PROTEASE HTPX"/>
    <property type="match status" value="1"/>
</dbReference>
<dbReference type="GO" id="GO:0005886">
    <property type="term" value="C:plasma membrane"/>
    <property type="evidence" value="ECO:0007669"/>
    <property type="project" value="UniProtKB-SubCell"/>
</dbReference>